<feature type="region of interest" description="Disordered" evidence="1">
    <location>
        <begin position="75"/>
        <end position="124"/>
    </location>
</feature>
<gene>
    <name evidence="2" type="ORF">Pfra01_002801000</name>
</gene>
<evidence type="ECO:0000313" key="3">
    <source>
        <dbReference type="Proteomes" id="UP001165121"/>
    </source>
</evidence>
<feature type="region of interest" description="Disordered" evidence="1">
    <location>
        <begin position="28"/>
        <end position="57"/>
    </location>
</feature>
<name>A0A9W6YI42_9STRA</name>
<dbReference type="EMBL" id="BSXT01007660">
    <property type="protein sequence ID" value="GMF64090.1"/>
    <property type="molecule type" value="Genomic_DNA"/>
</dbReference>
<comment type="caution">
    <text evidence="2">The sequence shown here is derived from an EMBL/GenBank/DDBJ whole genome shotgun (WGS) entry which is preliminary data.</text>
</comment>
<organism evidence="2 3">
    <name type="scientific">Phytophthora fragariaefolia</name>
    <dbReference type="NCBI Taxonomy" id="1490495"/>
    <lineage>
        <taxon>Eukaryota</taxon>
        <taxon>Sar</taxon>
        <taxon>Stramenopiles</taxon>
        <taxon>Oomycota</taxon>
        <taxon>Peronosporomycetes</taxon>
        <taxon>Peronosporales</taxon>
        <taxon>Peronosporaceae</taxon>
        <taxon>Phytophthora</taxon>
    </lineage>
</organism>
<feature type="compositionally biased region" description="Acidic residues" evidence="1">
    <location>
        <begin position="75"/>
        <end position="92"/>
    </location>
</feature>
<protein>
    <submittedName>
        <fullName evidence="2">Unnamed protein product</fullName>
    </submittedName>
</protein>
<dbReference type="AlphaFoldDB" id="A0A9W6YI42"/>
<proteinExistence type="predicted"/>
<evidence type="ECO:0000313" key="2">
    <source>
        <dbReference type="EMBL" id="GMF64090.1"/>
    </source>
</evidence>
<keyword evidence="3" id="KW-1185">Reference proteome</keyword>
<accession>A0A9W6YI42</accession>
<sequence length="351" mass="38697">MSTPTTQAAGTPAASAAGNIVVATSATTGSSLASTSVVTPTVTTPSSPKRTMSLGDYKKARGNTVFARDELEALFDADSDADMEDGEEDEETLSSRRDDPSVGSRHSRENDSGCDSTPFGVETSRTGAVRDPWMRTPSEIESRLGSTAPPSPYALFSCSGIKDDDVTKELDFDPATYQRRDYYIGLFHELRWYKDKKPSRSSRPPEWQALCQRLGAFVDNFNSNPIGYRERVRLAHERYERFSKHLKLERLHWGAVETSISYAVPIGIACEHCHVGAVRVSERDINGYTGVRAPEELKPLHTNLIAQMDLSAAGGREDAAGLVRQTPLIHWRLLNASKRPSLPRCDRSRSC</sequence>
<reference evidence="2" key="1">
    <citation type="submission" date="2023-04" db="EMBL/GenBank/DDBJ databases">
        <title>Phytophthora fragariaefolia NBRC 109709.</title>
        <authorList>
            <person name="Ichikawa N."/>
            <person name="Sato H."/>
            <person name="Tonouchi N."/>
        </authorList>
    </citation>
    <scope>NUCLEOTIDE SEQUENCE</scope>
    <source>
        <strain evidence="2">NBRC 109709</strain>
    </source>
</reference>
<feature type="compositionally biased region" description="Low complexity" evidence="1">
    <location>
        <begin position="28"/>
        <end position="48"/>
    </location>
</feature>
<feature type="compositionally biased region" description="Basic and acidic residues" evidence="1">
    <location>
        <begin position="93"/>
        <end position="111"/>
    </location>
</feature>
<dbReference type="Proteomes" id="UP001165121">
    <property type="component" value="Unassembled WGS sequence"/>
</dbReference>
<evidence type="ECO:0000256" key="1">
    <source>
        <dbReference type="SAM" id="MobiDB-lite"/>
    </source>
</evidence>